<gene>
    <name evidence="3" type="ordered locus">Os01g0645775</name>
    <name evidence="3" type="ORF">OSNPB_010645775</name>
</gene>
<reference evidence="3 4" key="3">
    <citation type="journal article" date="2013" name="Rice">
        <title>Improvement of the Oryza sativa Nipponbare reference genome using next generation sequence and optical map data.</title>
        <authorList>
            <person name="Kawahara Y."/>
            <person name="de la Bastide M."/>
            <person name="Hamilton J.P."/>
            <person name="Kanamori H."/>
            <person name="McCombie W.R."/>
            <person name="Ouyang S."/>
            <person name="Schwartz D.C."/>
            <person name="Tanaka T."/>
            <person name="Wu J."/>
            <person name="Zhou S."/>
            <person name="Childs K.L."/>
            <person name="Davidson R.M."/>
            <person name="Lin H."/>
            <person name="Quesada-Ocampo L."/>
            <person name="Vaillancourt B."/>
            <person name="Sakai H."/>
            <person name="Lee S.S."/>
            <person name="Kim J."/>
            <person name="Numa H."/>
            <person name="Itoh T."/>
            <person name="Buell C.R."/>
            <person name="Matsumoto T."/>
        </authorList>
    </citation>
    <scope>NUCLEOTIDE SEQUENCE [LARGE SCALE GENOMIC DNA]</scope>
    <source>
        <strain evidence="4">cv. Nipponbare</strain>
    </source>
</reference>
<evidence type="ECO:0000259" key="2">
    <source>
        <dbReference type="Pfam" id="PF22970"/>
    </source>
</evidence>
<dbReference type="InParanoid" id="A0A0P0V5Y0"/>
<feature type="domain" description="DUF7028" evidence="2">
    <location>
        <begin position="16"/>
        <end position="73"/>
    </location>
</feature>
<dbReference type="AlphaFoldDB" id="A0A0P0V5Y0"/>
<evidence type="ECO:0000313" key="4">
    <source>
        <dbReference type="Proteomes" id="UP000059680"/>
    </source>
</evidence>
<sequence length="108" mass="12856">MEEQNARRGRGQGNDEEQRSMAKELRIKAKDQLRSLWWTFSMKVKYNGREELCYTEPRGRSHISLITACKAYLLHHTPSTTMQTSSINKKKEMVKCRLHHMHVRRLQQ</sequence>
<evidence type="ECO:0000313" key="3">
    <source>
        <dbReference type="EMBL" id="BAS73403.1"/>
    </source>
</evidence>
<dbReference type="PaxDb" id="39947-A0A0P0V5Y0"/>
<keyword evidence="4" id="KW-1185">Reference proteome</keyword>
<name>A0A0P0V5Y0_ORYSJ</name>
<feature type="region of interest" description="Disordered" evidence="1">
    <location>
        <begin position="1"/>
        <end position="23"/>
    </location>
</feature>
<organism evidence="3 4">
    <name type="scientific">Oryza sativa subsp. japonica</name>
    <name type="common">Rice</name>
    <dbReference type="NCBI Taxonomy" id="39947"/>
    <lineage>
        <taxon>Eukaryota</taxon>
        <taxon>Viridiplantae</taxon>
        <taxon>Streptophyta</taxon>
        <taxon>Embryophyta</taxon>
        <taxon>Tracheophyta</taxon>
        <taxon>Spermatophyta</taxon>
        <taxon>Magnoliopsida</taxon>
        <taxon>Liliopsida</taxon>
        <taxon>Poales</taxon>
        <taxon>Poaceae</taxon>
        <taxon>BOP clade</taxon>
        <taxon>Oryzoideae</taxon>
        <taxon>Oryzeae</taxon>
        <taxon>Oryzinae</taxon>
        <taxon>Oryza</taxon>
        <taxon>Oryza sativa</taxon>
    </lineage>
</organism>
<protein>
    <submittedName>
        <fullName evidence="3">Os01g0645775 protein</fullName>
    </submittedName>
</protein>
<accession>A0A0P0V5Y0</accession>
<proteinExistence type="predicted"/>
<dbReference type="STRING" id="39947.A0A0P0V5Y0"/>
<evidence type="ECO:0000256" key="1">
    <source>
        <dbReference type="SAM" id="MobiDB-lite"/>
    </source>
</evidence>
<dbReference type="Pfam" id="PF22970">
    <property type="entry name" value="DUF7028"/>
    <property type="match status" value="1"/>
</dbReference>
<dbReference type="Proteomes" id="UP000059680">
    <property type="component" value="Chromosome 1"/>
</dbReference>
<dbReference type="InterPro" id="IPR054292">
    <property type="entry name" value="DUF7028"/>
</dbReference>
<dbReference type="EMBL" id="AP014957">
    <property type="protein sequence ID" value="BAS73403.1"/>
    <property type="molecule type" value="Genomic_DNA"/>
</dbReference>
<reference evidence="3 4" key="2">
    <citation type="journal article" date="2013" name="Plant Cell Physiol.">
        <title>Rice Annotation Project Database (RAP-DB): an integrative and interactive database for rice genomics.</title>
        <authorList>
            <person name="Sakai H."/>
            <person name="Lee S.S."/>
            <person name="Tanaka T."/>
            <person name="Numa H."/>
            <person name="Kim J."/>
            <person name="Kawahara Y."/>
            <person name="Wakimoto H."/>
            <person name="Yang C.C."/>
            <person name="Iwamoto M."/>
            <person name="Abe T."/>
            <person name="Yamada Y."/>
            <person name="Muto A."/>
            <person name="Inokuchi H."/>
            <person name="Ikemura T."/>
            <person name="Matsumoto T."/>
            <person name="Sasaki T."/>
            <person name="Itoh T."/>
        </authorList>
    </citation>
    <scope>NUCLEOTIDE SEQUENCE [LARGE SCALE GENOMIC DNA]</scope>
    <source>
        <strain evidence="4">cv. Nipponbare</strain>
    </source>
</reference>
<reference evidence="4" key="1">
    <citation type="journal article" date="2005" name="Nature">
        <title>The map-based sequence of the rice genome.</title>
        <authorList>
            <consortium name="International rice genome sequencing project (IRGSP)"/>
            <person name="Matsumoto T."/>
            <person name="Wu J."/>
            <person name="Kanamori H."/>
            <person name="Katayose Y."/>
            <person name="Fujisawa M."/>
            <person name="Namiki N."/>
            <person name="Mizuno H."/>
            <person name="Yamamoto K."/>
            <person name="Antonio B.A."/>
            <person name="Baba T."/>
            <person name="Sakata K."/>
            <person name="Nagamura Y."/>
            <person name="Aoki H."/>
            <person name="Arikawa K."/>
            <person name="Arita K."/>
            <person name="Bito T."/>
            <person name="Chiden Y."/>
            <person name="Fujitsuka N."/>
            <person name="Fukunaka R."/>
            <person name="Hamada M."/>
            <person name="Harada C."/>
            <person name="Hayashi A."/>
            <person name="Hijishita S."/>
            <person name="Honda M."/>
            <person name="Hosokawa S."/>
            <person name="Ichikawa Y."/>
            <person name="Idonuma A."/>
            <person name="Iijima M."/>
            <person name="Ikeda M."/>
            <person name="Ikeno M."/>
            <person name="Ito K."/>
            <person name="Ito S."/>
            <person name="Ito T."/>
            <person name="Ito Y."/>
            <person name="Ito Y."/>
            <person name="Iwabuchi A."/>
            <person name="Kamiya K."/>
            <person name="Karasawa W."/>
            <person name="Kurita K."/>
            <person name="Katagiri S."/>
            <person name="Kikuta A."/>
            <person name="Kobayashi H."/>
            <person name="Kobayashi N."/>
            <person name="Machita K."/>
            <person name="Maehara T."/>
            <person name="Masukawa M."/>
            <person name="Mizubayashi T."/>
            <person name="Mukai Y."/>
            <person name="Nagasaki H."/>
            <person name="Nagata Y."/>
            <person name="Naito S."/>
            <person name="Nakashima M."/>
            <person name="Nakama Y."/>
            <person name="Nakamichi Y."/>
            <person name="Nakamura M."/>
            <person name="Meguro A."/>
            <person name="Negishi M."/>
            <person name="Ohta I."/>
            <person name="Ohta T."/>
            <person name="Okamoto M."/>
            <person name="Ono N."/>
            <person name="Saji S."/>
            <person name="Sakaguchi M."/>
            <person name="Sakai K."/>
            <person name="Shibata M."/>
            <person name="Shimokawa T."/>
            <person name="Song J."/>
            <person name="Takazaki Y."/>
            <person name="Terasawa K."/>
            <person name="Tsugane M."/>
            <person name="Tsuji K."/>
            <person name="Ueda S."/>
            <person name="Waki K."/>
            <person name="Yamagata H."/>
            <person name="Yamamoto M."/>
            <person name="Yamamoto S."/>
            <person name="Yamane H."/>
            <person name="Yoshiki S."/>
            <person name="Yoshihara R."/>
            <person name="Yukawa K."/>
            <person name="Zhong H."/>
            <person name="Yano M."/>
            <person name="Yuan Q."/>
            <person name="Ouyang S."/>
            <person name="Liu J."/>
            <person name="Jones K.M."/>
            <person name="Gansberger K."/>
            <person name="Moffat K."/>
            <person name="Hill J."/>
            <person name="Bera J."/>
            <person name="Fadrosh D."/>
            <person name="Jin S."/>
            <person name="Johri S."/>
            <person name="Kim M."/>
            <person name="Overton L."/>
            <person name="Reardon M."/>
            <person name="Tsitrin T."/>
            <person name="Vuong H."/>
            <person name="Weaver B."/>
            <person name="Ciecko A."/>
            <person name="Tallon L."/>
            <person name="Jackson J."/>
            <person name="Pai G."/>
            <person name="Aken S.V."/>
            <person name="Utterback T."/>
            <person name="Reidmuller S."/>
            <person name="Feldblyum T."/>
            <person name="Hsiao J."/>
            <person name="Zismann V."/>
            <person name="Iobst S."/>
            <person name="de Vazeille A.R."/>
            <person name="Buell C.R."/>
            <person name="Ying K."/>
            <person name="Li Y."/>
            <person name="Lu T."/>
            <person name="Huang Y."/>
            <person name="Zhao Q."/>
            <person name="Feng Q."/>
            <person name="Zhang L."/>
            <person name="Zhu J."/>
            <person name="Weng Q."/>
            <person name="Mu J."/>
            <person name="Lu Y."/>
            <person name="Fan D."/>
            <person name="Liu Y."/>
            <person name="Guan J."/>
            <person name="Zhang Y."/>
            <person name="Yu S."/>
            <person name="Liu X."/>
            <person name="Zhang Y."/>
            <person name="Hong G."/>
            <person name="Han B."/>
            <person name="Choisne N."/>
            <person name="Demange N."/>
            <person name="Orjeda G."/>
            <person name="Samain S."/>
            <person name="Cattolico L."/>
            <person name="Pelletier E."/>
            <person name="Couloux A."/>
            <person name="Segurens B."/>
            <person name="Wincker P."/>
            <person name="D'Hont A."/>
            <person name="Scarpelli C."/>
            <person name="Weissenbach J."/>
            <person name="Salanoubat M."/>
            <person name="Quetier F."/>
            <person name="Yu Y."/>
            <person name="Kim H.R."/>
            <person name="Rambo T."/>
            <person name="Currie J."/>
            <person name="Collura K."/>
            <person name="Luo M."/>
            <person name="Yang T."/>
            <person name="Ammiraju J.S.S."/>
            <person name="Engler F."/>
            <person name="Soderlund C."/>
            <person name="Wing R.A."/>
            <person name="Palmer L.E."/>
            <person name="de la Bastide M."/>
            <person name="Spiegel L."/>
            <person name="Nascimento L."/>
            <person name="Zutavern T."/>
            <person name="O'Shaughnessy A."/>
            <person name="Dike S."/>
            <person name="Dedhia N."/>
            <person name="Preston R."/>
            <person name="Balija V."/>
            <person name="McCombie W.R."/>
            <person name="Chow T."/>
            <person name="Chen H."/>
            <person name="Chung M."/>
            <person name="Chen C."/>
            <person name="Shaw J."/>
            <person name="Wu H."/>
            <person name="Hsiao K."/>
            <person name="Chao Y."/>
            <person name="Chu M."/>
            <person name="Cheng C."/>
            <person name="Hour A."/>
            <person name="Lee P."/>
            <person name="Lin S."/>
            <person name="Lin Y."/>
            <person name="Liou J."/>
            <person name="Liu S."/>
            <person name="Hsing Y."/>
            <person name="Raghuvanshi S."/>
            <person name="Mohanty A."/>
            <person name="Bharti A.K."/>
            <person name="Gaur A."/>
            <person name="Gupta V."/>
            <person name="Kumar D."/>
            <person name="Ravi V."/>
            <person name="Vij S."/>
            <person name="Kapur A."/>
            <person name="Khurana P."/>
            <person name="Khurana P."/>
            <person name="Khurana J.P."/>
            <person name="Tyagi A.K."/>
            <person name="Gaikwad K."/>
            <person name="Singh A."/>
            <person name="Dalal V."/>
            <person name="Srivastava S."/>
            <person name="Dixit A."/>
            <person name="Pal A.K."/>
            <person name="Ghazi I.A."/>
            <person name="Yadav M."/>
            <person name="Pandit A."/>
            <person name="Bhargava A."/>
            <person name="Sureshbabu K."/>
            <person name="Batra K."/>
            <person name="Sharma T.R."/>
            <person name="Mohapatra T."/>
            <person name="Singh N.K."/>
            <person name="Messing J."/>
            <person name="Nelson A.B."/>
            <person name="Fuks G."/>
            <person name="Kavchok S."/>
            <person name="Keizer G."/>
            <person name="Linton E."/>
            <person name="Llaca V."/>
            <person name="Song R."/>
            <person name="Tanyolac B."/>
            <person name="Young S."/>
            <person name="Ho-Il K."/>
            <person name="Hahn J.H."/>
            <person name="Sangsakoo G."/>
            <person name="Vanavichit A."/>
            <person name="de Mattos Luiz.A.T."/>
            <person name="Zimmer P.D."/>
            <person name="Malone G."/>
            <person name="Dellagostin O."/>
            <person name="de Oliveira A.C."/>
            <person name="Bevan M."/>
            <person name="Bancroft I."/>
            <person name="Minx P."/>
            <person name="Cordum H."/>
            <person name="Wilson R."/>
            <person name="Cheng Z."/>
            <person name="Jin W."/>
            <person name="Jiang J."/>
            <person name="Leong S.A."/>
            <person name="Iwama H."/>
            <person name="Gojobori T."/>
            <person name="Itoh T."/>
            <person name="Niimura Y."/>
            <person name="Fujii Y."/>
            <person name="Habara T."/>
            <person name="Sakai H."/>
            <person name="Sato Y."/>
            <person name="Wilson G."/>
            <person name="Kumar K."/>
            <person name="McCouch S."/>
            <person name="Juretic N."/>
            <person name="Hoen D."/>
            <person name="Wright S."/>
            <person name="Bruskiewich R."/>
            <person name="Bureau T."/>
            <person name="Miyao A."/>
            <person name="Hirochika H."/>
            <person name="Nishikawa T."/>
            <person name="Kadowaki K."/>
            <person name="Sugiura M."/>
            <person name="Burr B."/>
            <person name="Sasaki T."/>
        </authorList>
    </citation>
    <scope>NUCLEOTIDE SEQUENCE [LARGE SCALE GENOMIC DNA]</scope>
    <source>
        <strain evidence="4">cv. Nipponbare</strain>
    </source>
</reference>